<gene>
    <name evidence="1" type="ORF">AGLY_013383</name>
</gene>
<evidence type="ECO:0000313" key="2">
    <source>
        <dbReference type="Proteomes" id="UP000475862"/>
    </source>
</evidence>
<protein>
    <submittedName>
        <fullName evidence="1">Uncharacterized protein</fullName>
    </submittedName>
</protein>
<evidence type="ECO:0000313" key="1">
    <source>
        <dbReference type="EMBL" id="KAE9526735.1"/>
    </source>
</evidence>
<dbReference type="Proteomes" id="UP000475862">
    <property type="component" value="Unassembled WGS sequence"/>
</dbReference>
<accession>A0A6G0T8B0</accession>
<sequence>MLLWISKDFCGGIFTIFLEYLELMVVSEHLMLIVDLYCFLLLQVLPGKGSCLEVVGGEIYLSIFAQCKLSSMSSKSSSAPLFILMSESLEFTRLVFSIELFSRIFLIASGISFSGMPGIYSHSRPLLSSSSSSILNSSSEISLCLSLILGVDITLNCLVLGSSITHESTDLELEFLGPSLLFTIILVFVNDSCGSLYSVYLKFGQCSDLLIENTCLKDYETFKIRTMFVKIKNTICNP</sequence>
<keyword evidence="2" id="KW-1185">Reference proteome</keyword>
<dbReference type="AlphaFoldDB" id="A0A6G0T8B0"/>
<reference evidence="1 2" key="1">
    <citation type="submission" date="2019-08" db="EMBL/GenBank/DDBJ databases">
        <title>The genome of the soybean aphid Biotype 1, its phylome, world population structure and adaptation to the North American continent.</title>
        <authorList>
            <person name="Giordano R."/>
            <person name="Donthu R.K."/>
            <person name="Hernandez A.G."/>
            <person name="Wright C.L."/>
            <person name="Zimin A.V."/>
        </authorList>
    </citation>
    <scope>NUCLEOTIDE SEQUENCE [LARGE SCALE GENOMIC DNA]</scope>
    <source>
        <tissue evidence="1">Whole aphids</tissue>
    </source>
</reference>
<comment type="caution">
    <text evidence="1">The sequence shown here is derived from an EMBL/GenBank/DDBJ whole genome shotgun (WGS) entry which is preliminary data.</text>
</comment>
<proteinExistence type="predicted"/>
<dbReference type="EMBL" id="VYZN01000054">
    <property type="protein sequence ID" value="KAE9526735.1"/>
    <property type="molecule type" value="Genomic_DNA"/>
</dbReference>
<organism evidence="1 2">
    <name type="scientific">Aphis glycines</name>
    <name type="common">Soybean aphid</name>
    <dbReference type="NCBI Taxonomy" id="307491"/>
    <lineage>
        <taxon>Eukaryota</taxon>
        <taxon>Metazoa</taxon>
        <taxon>Ecdysozoa</taxon>
        <taxon>Arthropoda</taxon>
        <taxon>Hexapoda</taxon>
        <taxon>Insecta</taxon>
        <taxon>Pterygota</taxon>
        <taxon>Neoptera</taxon>
        <taxon>Paraneoptera</taxon>
        <taxon>Hemiptera</taxon>
        <taxon>Sternorrhyncha</taxon>
        <taxon>Aphidomorpha</taxon>
        <taxon>Aphidoidea</taxon>
        <taxon>Aphididae</taxon>
        <taxon>Aphidini</taxon>
        <taxon>Aphis</taxon>
        <taxon>Aphis</taxon>
    </lineage>
</organism>
<name>A0A6G0T8B0_APHGL</name>